<feature type="compositionally biased region" description="Low complexity" evidence="4">
    <location>
        <begin position="58"/>
        <end position="69"/>
    </location>
</feature>
<feature type="compositionally biased region" description="Basic and acidic residues" evidence="4">
    <location>
        <begin position="336"/>
        <end position="348"/>
    </location>
</feature>
<feature type="region of interest" description="Disordered" evidence="4">
    <location>
        <begin position="237"/>
        <end position="373"/>
    </location>
</feature>
<feature type="domain" description="WW" evidence="5">
    <location>
        <begin position="10"/>
        <end position="37"/>
    </location>
</feature>
<comment type="caution">
    <text evidence="6">The sequence shown here is derived from an EMBL/GenBank/DDBJ whole genome shotgun (WGS) entry which is preliminary data.</text>
</comment>
<accession>A0AAD5WFR8</accession>
<dbReference type="Gene3D" id="2.20.70.10">
    <property type="match status" value="1"/>
</dbReference>
<dbReference type="SUPFAM" id="SSF51045">
    <property type="entry name" value="WW domain"/>
    <property type="match status" value="1"/>
</dbReference>
<dbReference type="GO" id="GO:1904263">
    <property type="term" value="P:positive regulation of TORC1 signaling"/>
    <property type="evidence" value="ECO:0007669"/>
    <property type="project" value="TreeGrafter"/>
</dbReference>
<dbReference type="AlphaFoldDB" id="A0AAD5WFR8"/>
<feature type="compositionally biased region" description="Pro residues" evidence="4">
    <location>
        <begin position="209"/>
        <end position="220"/>
    </location>
</feature>
<dbReference type="GO" id="GO:0003682">
    <property type="term" value="F:chromatin binding"/>
    <property type="evidence" value="ECO:0007669"/>
    <property type="project" value="TreeGrafter"/>
</dbReference>
<keyword evidence="2" id="KW-0156">Chromatin regulator</keyword>
<gene>
    <name evidence="6" type="ORF">KIN20_029175</name>
</gene>
<dbReference type="GO" id="GO:0005634">
    <property type="term" value="C:nucleus"/>
    <property type="evidence" value="ECO:0007669"/>
    <property type="project" value="UniProtKB-SubCell"/>
</dbReference>
<dbReference type="PROSITE" id="PS01159">
    <property type="entry name" value="WW_DOMAIN_1"/>
    <property type="match status" value="1"/>
</dbReference>
<dbReference type="InterPro" id="IPR038867">
    <property type="entry name" value="WAC"/>
</dbReference>
<organism evidence="6 7">
    <name type="scientific">Parelaphostrongylus tenuis</name>
    <name type="common">Meningeal worm</name>
    <dbReference type="NCBI Taxonomy" id="148309"/>
    <lineage>
        <taxon>Eukaryota</taxon>
        <taxon>Metazoa</taxon>
        <taxon>Ecdysozoa</taxon>
        <taxon>Nematoda</taxon>
        <taxon>Chromadorea</taxon>
        <taxon>Rhabditida</taxon>
        <taxon>Rhabditina</taxon>
        <taxon>Rhabditomorpha</taxon>
        <taxon>Strongyloidea</taxon>
        <taxon>Metastrongylidae</taxon>
        <taxon>Parelaphostrongylus</taxon>
    </lineage>
</organism>
<keyword evidence="7" id="KW-1185">Reference proteome</keyword>
<reference evidence="6" key="1">
    <citation type="submission" date="2021-06" db="EMBL/GenBank/DDBJ databases">
        <title>Parelaphostrongylus tenuis whole genome reference sequence.</title>
        <authorList>
            <person name="Garwood T.J."/>
            <person name="Larsen P.A."/>
            <person name="Fountain-Jones N.M."/>
            <person name="Garbe J.R."/>
            <person name="Macchietto M.G."/>
            <person name="Kania S.A."/>
            <person name="Gerhold R.W."/>
            <person name="Richards J.E."/>
            <person name="Wolf T.M."/>
        </authorList>
    </citation>
    <scope>NUCLEOTIDE SEQUENCE</scope>
    <source>
        <strain evidence="6">MNPRO001-30</strain>
        <tissue evidence="6">Meninges</tissue>
    </source>
</reference>
<dbReference type="PANTHER" id="PTHR15911">
    <property type="entry name" value="WW DOMAIN-CONTAINING ADAPTER PROTEIN WITH COILED-COIL"/>
    <property type="match status" value="1"/>
</dbReference>
<feature type="region of interest" description="Disordered" evidence="4">
    <location>
        <begin position="135"/>
        <end position="156"/>
    </location>
</feature>
<evidence type="ECO:0000256" key="4">
    <source>
        <dbReference type="SAM" id="MobiDB-lite"/>
    </source>
</evidence>
<evidence type="ECO:0000313" key="6">
    <source>
        <dbReference type="EMBL" id="KAJ1368108.1"/>
    </source>
</evidence>
<dbReference type="GO" id="GO:0006325">
    <property type="term" value="P:chromatin organization"/>
    <property type="evidence" value="ECO:0007669"/>
    <property type="project" value="UniProtKB-KW"/>
</dbReference>
<evidence type="ECO:0000256" key="3">
    <source>
        <dbReference type="ARBA" id="ARBA00023242"/>
    </source>
</evidence>
<feature type="compositionally biased region" description="Basic and acidic residues" evidence="4">
    <location>
        <begin position="258"/>
        <end position="268"/>
    </location>
</feature>
<dbReference type="PROSITE" id="PS50020">
    <property type="entry name" value="WW_DOMAIN_2"/>
    <property type="match status" value="1"/>
</dbReference>
<evidence type="ECO:0000256" key="2">
    <source>
        <dbReference type="ARBA" id="ARBA00022853"/>
    </source>
</evidence>
<dbReference type="InterPro" id="IPR001202">
    <property type="entry name" value="WW_dom"/>
</dbReference>
<dbReference type="EMBL" id="JAHQIW010006092">
    <property type="protein sequence ID" value="KAJ1368108.1"/>
    <property type="molecule type" value="Genomic_DNA"/>
</dbReference>
<dbReference type="GO" id="GO:0010506">
    <property type="term" value="P:regulation of autophagy"/>
    <property type="evidence" value="ECO:0007669"/>
    <property type="project" value="TreeGrafter"/>
</dbReference>
<comment type="subcellular location">
    <subcellularLocation>
        <location evidence="1">Nucleus</location>
    </subcellularLocation>
</comment>
<dbReference type="GO" id="GO:0000993">
    <property type="term" value="F:RNA polymerase II complex binding"/>
    <property type="evidence" value="ECO:0007669"/>
    <property type="project" value="TreeGrafter"/>
</dbReference>
<name>A0AAD5WFR8_PARTN</name>
<dbReference type="PANTHER" id="PTHR15911:SF6">
    <property type="entry name" value="WW DOMAIN-CONTAINING ADAPTER PROTEIN WITH COILED-COIL"/>
    <property type="match status" value="1"/>
</dbReference>
<dbReference type="Pfam" id="PF00397">
    <property type="entry name" value="WW"/>
    <property type="match status" value="1"/>
</dbReference>
<dbReference type="SMART" id="SM00456">
    <property type="entry name" value="WW"/>
    <property type="match status" value="1"/>
</dbReference>
<evidence type="ECO:0000259" key="5">
    <source>
        <dbReference type="PROSITE" id="PS50020"/>
    </source>
</evidence>
<feature type="region of interest" description="Disordered" evidence="4">
    <location>
        <begin position="209"/>
        <end position="228"/>
    </location>
</feature>
<evidence type="ECO:0000313" key="7">
    <source>
        <dbReference type="Proteomes" id="UP001196413"/>
    </source>
</evidence>
<feature type="region of interest" description="Disordered" evidence="4">
    <location>
        <begin position="56"/>
        <end position="77"/>
    </location>
</feature>
<feature type="compositionally biased region" description="Pro residues" evidence="4">
    <location>
        <begin position="138"/>
        <end position="147"/>
    </location>
</feature>
<dbReference type="Proteomes" id="UP001196413">
    <property type="component" value="Unassembled WGS sequence"/>
</dbReference>
<protein>
    <recommendedName>
        <fullName evidence="5">WW domain-containing protein</fullName>
    </recommendedName>
</protein>
<proteinExistence type="predicted"/>
<dbReference type="InterPro" id="IPR036020">
    <property type="entry name" value="WW_dom_sf"/>
</dbReference>
<feature type="compositionally biased region" description="Basic and acidic residues" evidence="4">
    <location>
        <begin position="359"/>
        <end position="372"/>
    </location>
</feature>
<feature type="compositionally biased region" description="Low complexity" evidence="4">
    <location>
        <begin position="237"/>
        <end position="254"/>
    </location>
</feature>
<sequence length="475" mass="52170">MKEIKEFGAWSEQISSSGRKYFYNRDTEVSQWEKPKEWRDYELGLAEQERLAAEQERIQQQVQHQQQPAVVPPPPIFMTPPPFAFPPPFAPPGFAVGPMNAPPPPFPPYNQFQPPPNIPYPIPPRISTTISGPINTSFPPPPHPPATSSPRVTQGLPPPLIPPIVNVSTIPLSTHVNAHFSPLQYSAPPPTPGVPPLLHAINPPLPAPPPLFTSVPPPSSSIPHHDNHIHHLAPGRAIQSPQASQQQQQNHARPPSIPRDRAHVDRSPRATPPSTRHSAPPPATGVSQQPAPPTKTELSPPVVKKEIREKQNAQNGSATPNRNRSNTEAPSLSGPLKRELTSSEESKESTPSLNVETTDDSKPLAKKAKEEDTGTSWKTFYNAELARQKENELGLDIDPELRELVAQSLTLENKLGAELIKIKVAAALVAVQENEVCICNAKIQSLREQRHELERLQSRLMAPAVVTMPDLNSRT</sequence>
<keyword evidence="3" id="KW-0539">Nucleus</keyword>
<evidence type="ECO:0000256" key="1">
    <source>
        <dbReference type="ARBA" id="ARBA00004123"/>
    </source>
</evidence>
<dbReference type="CDD" id="cd00201">
    <property type="entry name" value="WW"/>
    <property type="match status" value="1"/>
</dbReference>
<feature type="compositionally biased region" description="Polar residues" evidence="4">
    <location>
        <begin position="312"/>
        <end position="330"/>
    </location>
</feature>